<reference evidence="2 3" key="1">
    <citation type="submission" date="2019-08" db="EMBL/GenBank/DDBJ databases">
        <title>Parahaliea maris sp. nov., isolated from the surface seawater.</title>
        <authorList>
            <person name="Liu Y."/>
        </authorList>
    </citation>
    <scope>NUCLEOTIDE SEQUENCE [LARGE SCALE GENOMIC DNA]</scope>
    <source>
        <strain evidence="2 3">S2-26</strain>
    </source>
</reference>
<proteinExistence type="predicted"/>
<dbReference type="EMBL" id="VRYZ01000001">
    <property type="protein sequence ID" value="TXS94686.1"/>
    <property type="molecule type" value="Genomic_DNA"/>
</dbReference>
<dbReference type="RefSeq" id="WP_148062528.1">
    <property type="nucleotide sequence ID" value="NZ_VRYZ01000001.1"/>
</dbReference>
<comment type="caution">
    <text evidence="2">The sequence shown here is derived from an EMBL/GenBank/DDBJ whole genome shotgun (WGS) entry which is preliminary data.</text>
</comment>
<protein>
    <submittedName>
        <fullName evidence="2">Uncharacterized protein</fullName>
    </submittedName>
</protein>
<dbReference type="OrthoDB" id="9823028at2"/>
<evidence type="ECO:0000256" key="1">
    <source>
        <dbReference type="SAM" id="SignalP"/>
    </source>
</evidence>
<keyword evidence="1" id="KW-0732">Signal</keyword>
<sequence>MSKSIASVFFGVFLGSCLFTSIAAFAEDFDAEYQGLIEDFRGSLNDSTALQQQVDKADALHDRIQQYRRDKRSELPKADLDQLRDLAREVRYFKSVTKVVGQLRNSADVDIEAFDTVNAQLQLQPVVLQQFDSGLEIVRIDVDGYGSLLIRNSTPITFTVTYSAQGAEQSGGVGSANCESYSVMSGLYNSRDRAIDNLVFTVDAHKVGVKACD</sequence>
<keyword evidence="3" id="KW-1185">Reference proteome</keyword>
<gene>
    <name evidence="2" type="ORF">FVW59_01880</name>
</gene>
<evidence type="ECO:0000313" key="3">
    <source>
        <dbReference type="Proteomes" id="UP000321933"/>
    </source>
</evidence>
<dbReference type="AlphaFoldDB" id="A0A5C9A1U6"/>
<feature type="signal peptide" evidence="1">
    <location>
        <begin position="1"/>
        <end position="26"/>
    </location>
</feature>
<evidence type="ECO:0000313" key="2">
    <source>
        <dbReference type="EMBL" id="TXS94686.1"/>
    </source>
</evidence>
<feature type="chain" id="PRO_5022681461" evidence="1">
    <location>
        <begin position="27"/>
        <end position="213"/>
    </location>
</feature>
<accession>A0A5C9A1U6</accession>
<dbReference type="Proteomes" id="UP000321933">
    <property type="component" value="Unassembled WGS sequence"/>
</dbReference>
<organism evidence="2 3">
    <name type="scientific">Parahaliea aestuarii</name>
    <dbReference type="NCBI Taxonomy" id="1852021"/>
    <lineage>
        <taxon>Bacteria</taxon>
        <taxon>Pseudomonadati</taxon>
        <taxon>Pseudomonadota</taxon>
        <taxon>Gammaproteobacteria</taxon>
        <taxon>Cellvibrionales</taxon>
        <taxon>Halieaceae</taxon>
        <taxon>Parahaliea</taxon>
    </lineage>
</organism>
<name>A0A5C9A1U6_9GAMM</name>
<dbReference type="PROSITE" id="PS51257">
    <property type="entry name" value="PROKAR_LIPOPROTEIN"/>
    <property type="match status" value="1"/>
</dbReference>